<dbReference type="GeneID" id="20324390"/>
<sequence>MRFLKKHLSSILTTIQNFTKVAAPGGRSKRLYEIQEHYMSTESCLKVDESDRVLGYASKKDCHEVIDGATPPLHRAFSLFLFRKLQPCLPDSPLQLLIQRRAASKFTYPNLWSNTCCSHPIVNLPSELVEENALGVRLAAQRKIEHELGMRSESVVPLSSLHFLTRFIYSAPNEPSDNSQWAEHEMDYILVSILDPKIDTNLESGLVKLNPEEVSDVQWIGEDDLHNILLPTGVETEQQAVSSNNHCDLKRQDFTPWVRGLASSGYLRRIWRWAEEHSANRSHAMDCESSRPAVFDKEAIIRLDNFCNTNLESGLVKLNPEEVSDVQWIGEDDLHNILLPTGVETEQQAVSSNNHCDLKRQDFTPWVRGLASSGYLRRIWRWAEEHSANRSHAMDCESSRPAVFDKEAIIRLDNFCS</sequence>
<comment type="function">
    <text evidence="2">Catalyzes the 1,3-allylic rearrangement of the homoallylic substrate isopentenyl (IPP) to its highly electrophilic allylic isomer, dimethylallyl diphosphate (DMAPP).</text>
</comment>
<name>A0A074ZE32_OPIVI</name>
<keyword evidence="7" id="KW-0413">Isomerase</keyword>
<feature type="domain" description="Nudix hydrolase" evidence="8">
    <location>
        <begin position="72"/>
        <end position="243"/>
    </location>
</feature>
<dbReference type="InterPro" id="IPR011876">
    <property type="entry name" value="IsopentenylPP_isomerase_typ1"/>
</dbReference>
<dbReference type="AlphaFoldDB" id="A0A074ZE32"/>
<dbReference type="SUPFAM" id="SSF55811">
    <property type="entry name" value="Nudix"/>
    <property type="match status" value="1"/>
</dbReference>
<keyword evidence="10" id="KW-1185">Reference proteome</keyword>
<comment type="pathway">
    <text evidence="3">Isoprenoid biosynthesis; dimethylallyl diphosphate biosynthesis; dimethylallyl diphosphate from isopentenyl diphosphate: step 1/1.</text>
</comment>
<dbReference type="EMBL" id="KL596966">
    <property type="protein sequence ID" value="KER21460.1"/>
    <property type="molecule type" value="Genomic_DNA"/>
</dbReference>
<dbReference type="InterPro" id="IPR000086">
    <property type="entry name" value="NUDIX_hydrolase_dom"/>
</dbReference>
<dbReference type="STRING" id="6198.A0A074ZE32"/>
<dbReference type="Gene3D" id="3.90.79.10">
    <property type="entry name" value="Nucleoside Triphosphate Pyrophosphohydrolase"/>
    <property type="match status" value="2"/>
</dbReference>
<dbReference type="GO" id="GO:0004452">
    <property type="term" value="F:isopentenyl-diphosphate delta-isomerase activity"/>
    <property type="evidence" value="ECO:0007669"/>
    <property type="project" value="UniProtKB-EC"/>
</dbReference>
<reference evidence="9 10" key="1">
    <citation type="submission" date="2013-11" db="EMBL/GenBank/DDBJ databases">
        <title>Opisthorchis viverrini - life in the bile duct.</title>
        <authorList>
            <person name="Young N.D."/>
            <person name="Nagarajan N."/>
            <person name="Lin S.J."/>
            <person name="Korhonen P.K."/>
            <person name="Jex A.R."/>
            <person name="Hall R.S."/>
            <person name="Safavi-Hemami H."/>
            <person name="Kaewkong W."/>
            <person name="Bertrand D."/>
            <person name="Gao S."/>
            <person name="Seet Q."/>
            <person name="Wongkham S."/>
            <person name="Teh B.T."/>
            <person name="Wongkham C."/>
            <person name="Intapan P.M."/>
            <person name="Maleewong W."/>
            <person name="Yang X."/>
            <person name="Hu M."/>
            <person name="Wang Z."/>
            <person name="Hofmann A."/>
            <person name="Sternberg P.W."/>
            <person name="Tan P."/>
            <person name="Wang J."/>
            <person name="Gasser R.B."/>
        </authorList>
    </citation>
    <scope>NUCLEOTIDE SEQUENCE [LARGE SCALE GENOMIC DNA]</scope>
</reference>
<dbReference type="Pfam" id="PF00293">
    <property type="entry name" value="NUDIX"/>
    <property type="match status" value="1"/>
</dbReference>
<dbReference type="InterPro" id="IPR015797">
    <property type="entry name" value="NUDIX_hydrolase-like_dom_sf"/>
</dbReference>
<dbReference type="CTD" id="20324390"/>
<proteinExistence type="inferred from homology"/>
<evidence type="ECO:0000259" key="8">
    <source>
        <dbReference type="PROSITE" id="PS51462"/>
    </source>
</evidence>
<dbReference type="RefSeq" id="XP_009174795.1">
    <property type="nucleotide sequence ID" value="XM_009176531.1"/>
</dbReference>
<evidence type="ECO:0000256" key="4">
    <source>
        <dbReference type="ARBA" id="ARBA00007579"/>
    </source>
</evidence>
<organism evidence="9 10">
    <name type="scientific">Opisthorchis viverrini</name>
    <name type="common">Southeast Asian liver fluke</name>
    <dbReference type="NCBI Taxonomy" id="6198"/>
    <lineage>
        <taxon>Eukaryota</taxon>
        <taxon>Metazoa</taxon>
        <taxon>Spiralia</taxon>
        <taxon>Lophotrochozoa</taxon>
        <taxon>Platyhelminthes</taxon>
        <taxon>Trematoda</taxon>
        <taxon>Digenea</taxon>
        <taxon>Opisthorchiida</taxon>
        <taxon>Opisthorchiata</taxon>
        <taxon>Opisthorchiidae</taxon>
        <taxon>Opisthorchis</taxon>
    </lineage>
</organism>
<dbReference type="PANTHER" id="PTHR10885:SF0">
    <property type="entry name" value="ISOPENTENYL-DIPHOSPHATE DELTA-ISOMERASE"/>
    <property type="match status" value="1"/>
</dbReference>
<evidence type="ECO:0000256" key="3">
    <source>
        <dbReference type="ARBA" id="ARBA00004826"/>
    </source>
</evidence>
<evidence type="ECO:0000313" key="9">
    <source>
        <dbReference type="EMBL" id="KER21460.1"/>
    </source>
</evidence>
<evidence type="ECO:0000256" key="1">
    <source>
        <dbReference type="ARBA" id="ARBA00000374"/>
    </source>
</evidence>
<dbReference type="GO" id="GO:0009240">
    <property type="term" value="P:isopentenyl diphosphate biosynthetic process"/>
    <property type="evidence" value="ECO:0007669"/>
    <property type="project" value="TreeGrafter"/>
</dbReference>
<dbReference type="Proteomes" id="UP000054324">
    <property type="component" value="Unassembled WGS sequence"/>
</dbReference>
<dbReference type="CDD" id="cd02885">
    <property type="entry name" value="NUDIX_IPP_Isomerase"/>
    <property type="match status" value="1"/>
</dbReference>
<keyword evidence="6" id="KW-0414">Isoprene biosynthesis</keyword>
<evidence type="ECO:0000313" key="10">
    <source>
        <dbReference type="Proteomes" id="UP000054324"/>
    </source>
</evidence>
<gene>
    <name evidence="9" type="ORF">T265_10222</name>
</gene>
<accession>A0A074ZE32</accession>
<evidence type="ECO:0000256" key="7">
    <source>
        <dbReference type="ARBA" id="ARBA00023235"/>
    </source>
</evidence>
<dbReference type="KEGG" id="ovi:T265_10222"/>
<protein>
    <recommendedName>
        <fullName evidence="5">isopentenyl-diphosphate Delta-isomerase</fullName>
        <ecNumber evidence="5">5.3.3.2</ecNumber>
    </recommendedName>
</protein>
<dbReference type="EC" id="5.3.3.2" evidence="5"/>
<comment type="similarity">
    <text evidence="4">Belongs to the IPP isomerase type 1 family.</text>
</comment>
<dbReference type="PANTHER" id="PTHR10885">
    <property type="entry name" value="ISOPENTENYL-DIPHOSPHATE DELTA-ISOMERASE"/>
    <property type="match status" value="1"/>
</dbReference>
<comment type="catalytic activity">
    <reaction evidence="1">
        <text>isopentenyl diphosphate = dimethylallyl diphosphate</text>
        <dbReference type="Rhea" id="RHEA:23284"/>
        <dbReference type="ChEBI" id="CHEBI:57623"/>
        <dbReference type="ChEBI" id="CHEBI:128769"/>
        <dbReference type="EC" id="5.3.3.2"/>
    </reaction>
</comment>
<evidence type="ECO:0000256" key="2">
    <source>
        <dbReference type="ARBA" id="ARBA00003951"/>
    </source>
</evidence>
<dbReference type="OrthoDB" id="510307at2759"/>
<evidence type="ECO:0000256" key="5">
    <source>
        <dbReference type="ARBA" id="ARBA00012057"/>
    </source>
</evidence>
<dbReference type="PROSITE" id="PS51462">
    <property type="entry name" value="NUDIX"/>
    <property type="match status" value="1"/>
</dbReference>
<dbReference type="GO" id="GO:0005737">
    <property type="term" value="C:cytoplasm"/>
    <property type="evidence" value="ECO:0007669"/>
    <property type="project" value="TreeGrafter"/>
</dbReference>
<evidence type="ECO:0000256" key="6">
    <source>
        <dbReference type="ARBA" id="ARBA00023229"/>
    </source>
</evidence>